<dbReference type="PROSITE" id="PS50211">
    <property type="entry name" value="DENN"/>
    <property type="match status" value="1"/>
</dbReference>
<feature type="compositionally biased region" description="Basic and acidic residues" evidence="1">
    <location>
        <begin position="119"/>
        <end position="128"/>
    </location>
</feature>
<evidence type="ECO:0000313" key="4">
    <source>
        <dbReference type="Proteomes" id="UP001146120"/>
    </source>
</evidence>
<protein>
    <recommendedName>
        <fullName evidence="2">UDENN domain-containing protein</fullName>
    </recommendedName>
</protein>
<dbReference type="Pfam" id="PF03456">
    <property type="entry name" value="uDENN"/>
    <property type="match status" value="1"/>
</dbReference>
<proteinExistence type="predicted"/>
<name>A0AAV2YLV5_9STRA</name>
<dbReference type="Proteomes" id="UP001146120">
    <property type="component" value="Unassembled WGS sequence"/>
</dbReference>
<dbReference type="PANTHER" id="PTHR15288:SF0">
    <property type="entry name" value="UDENN DOMAIN-CONTAINING PROTEIN"/>
    <property type="match status" value="1"/>
</dbReference>
<feature type="domain" description="UDENN" evidence="2">
    <location>
        <begin position="485"/>
        <end position="891"/>
    </location>
</feature>
<reference evidence="3" key="1">
    <citation type="submission" date="2022-11" db="EMBL/GenBank/DDBJ databases">
        <authorList>
            <person name="Morgan W.R."/>
            <person name="Tartar A."/>
        </authorList>
    </citation>
    <scope>NUCLEOTIDE SEQUENCE</scope>
    <source>
        <strain evidence="3">ARSEF 373</strain>
    </source>
</reference>
<dbReference type="InterPro" id="IPR043153">
    <property type="entry name" value="DENN_C"/>
</dbReference>
<dbReference type="Gene3D" id="3.30.450.200">
    <property type="match status" value="1"/>
</dbReference>
<feature type="region of interest" description="Disordered" evidence="1">
    <location>
        <begin position="39"/>
        <end position="128"/>
    </location>
</feature>
<dbReference type="InterPro" id="IPR005113">
    <property type="entry name" value="uDENN_dom"/>
</dbReference>
<dbReference type="InterPro" id="IPR037516">
    <property type="entry name" value="Tripartite_DENN"/>
</dbReference>
<dbReference type="PANTHER" id="PTHR15288">
    <property type="entry name" value="DENN DOMAIN-CONTAINING PROTEIN 2"/>
    <property type="match status" value="1"/>
</dbReference>
<dbReference type="Gene3D" id="3.40.50.11500">
    <property type="match status" value="1"/>
</dbReference>
<feature type="compositionally biased region" description="Acidic residues" evidence="1">
    <location>
        <begin position="71"/>
        <end position="80"/>
    </location>
</feature>
<organism evidence="3 4">
    <name type="scientific">Lagenidium giganteum</name>
    <dbReference type="NCBI Taxonomy" id="4803"/>
    <lineage>
        <taxon>Eukaryota</taxon>
        <taxon>Sar</taxon>
        <taxon>Stramenopiles</taxon>
        <taxon>Oomycota</taxon>
        <taxon>Peronosporomycetes</taxon>
        <taxon>Pythiales</taxon>
        <taxon>Pythiaceae</taxon>
    </lineage>
</organism>
<reference evidence="3" key="2">
    <citation type="journal article" date="2023" name="Microbiol Resour">
        <title>Decontamination and Annotation of the Draft Genome Sequence of the Oomycete Lagenidium giganteum ARSEF 373.</title>
        <authorList>
            <person name="Morgan W.R."/>
            <person name="Tartar A."/>
        </authorList>
    </citation>
    <scope>NUCLEOTIDE SEQUENCE</scope>
    <source>
        <strain evidence="3">ARSEF 373</strain>
    </source>
</reference>
<sequence length="892" mass="99565">MQHDALALASYEAKKWKEKYMEEKTRRRSISRSMLELMVLPEHSHDHESQSSVSESGPIGTLLSPTLSSFDFDDDDDEGAESASDRDSEEEKDELHQLSRGSVSSTDDYGARETLCAPRRPDDAVDATRRTGNVAEPYAVAVRPSRSSTIGDASGAGRYSERVRAENNHSHPMMIYRMLYAKSSSRDLWQTGTHPTRLHSVAKSVMFSMHLKKEHIYEQFFTVGVSFGPKERENASVAPAGLVGHWKPRVLREYPPRPHGAQAPTVADFCFPMGVPVFQCSSSEADQLVGTVISKWSTDAESVQKEALEPFRSSGYTFRLTGANGEVLYGFCVAVIMEIDTHDQFGNHSTPSSPRNDFTKRASFPSMRFAAREESFSYRRKYQSEGHDTSGNKVLAPVCFCFTSKFPFYRFHFSVLRIVIENELRTLAEQHAQQGSAKHLRDFEVAVRSAASLSGVEFGVCRQENLRATAWNSERCRSGLSSICSGVRVVAARATLSEDTPVLTKHAGIHTPGEASPLASPQGMRKSFSSDDISLVVNAVDGCVIEKPVVKKLSAPGAKELNLEVGDVLEAIEGIATASLSQSEAMTLLKRPDFPKKLRFVRSCPNKNSLMENDAQLIVWRNTVDILARVRTLRINEPGSWSSVRLPHFQLDYQFPKLPSERWSVGVALRTLTPESITTIMTFLLLEKQVVIMADSPALATSLCTAFLILLSPFQWQSTYIPLLPSNLLDFLHSPVPFLAGCHQLDSSDEWPEVCFFDADQNQLSVPPTMHHINQTFVPNGIDLCRLFSRNQGKIRSLRQMSKPWHEITDEEDSSISSLLGETEKLLRSMCGDLANVDLSPTPGKSFYDRLQEEMLKQARKSSSEEFLEEFSETQMFCQYFESILKPSANGS</sequence>
<gene>
    <name evidence="3" type="ORF">N0F65_002416</name>
</gene>
<dbReference type="Pfam" id="PF02141">
    <property type="entry name" value="DENN"/>
    <property type="match status" value="1"/>
</dbReference>
<dbReference type="InterPro" id="IPR001194">
    <property type="entry name" value="cDENN_dom"/>
</dbReference>
<comment type="caution">
    <text evidence="3">The sequence shown here is derived from an EMBL/GenBank/DDBJ whole genome shotgun (WGS) entry which is preliminary data.</text>
</comment>
<dbReference type="SMART" id="SM00799">
    <property type="entry name" value="DENN"/>
    <property type="match status" value="1"/>
</dbReference>
<dbReference type="InterPro" id="IPR051942">
    <property type="entry name" value="DENN_domain_containing_2"/>
</dbReference>
<dbReference type="SMART" id="SM00800">
    <property type="entry name" value="uDENN"/>
    <property type="match status" value="1"/>
</dbReference>
<evidence type="ECO:0000256" key="1">
    <source>
        <dbReference type="SAM" id="MobiDB-lite"/>
    </source>
</evidence>
<accession>A0AAV2YLV5</accession>
<keyword evidence="4" id="KW-1185">Reference proteome</keyword>
<evidence type="ECO:0000313" key="3">
    <source>
        <dbReference type="EMBL" id="DAZ94803.1"/>
    </source>
</evidence>
<dbReference type="AlphaFoldDB" id="A0AAV2YLV5"/>
<dbReference type="EMBL" id="DAKRPA010000232">
    <property type="protein sequence ID" value="DAZ94803.1"/>
    <property type="molecule type" value="Genomic_DNA"/>
</dbReference>
<evidence type="ECO:0000259" key="2">
    <source>
        <dbReference type="PROSITE" id="PS50211"/>
    </source>
</evidence>